<dbReference type="PRINTS" id="PR00081">
    <property type="entry name" value="GDHRDH"/>
</dbReference>
<name>A0A1H7MJY1_9SPHI</name>
<dbReference type="FunFam" id="3.40.50.720:FF:000084">
    <property type="entry name" value="Short-chain dehydrogenase reductase"/>
    <property type="match status" value="1"/>
</dbReference>
<proteinExistence type="inferred from homology"/>
<dbReference type="Proteomes" id="UP000198916">
    <property type="component" value="Unassembled WGS sequence"/>
</dbReference>
<keyword evidence="3" id="KW-1185">Reference proteome</keyword>
<evidence type="ECO:0000313" key="3">
    <source>
        <dbReference type="Proteomes" id="UP000198916"/>
    </source>
</evidence>
<evidence type="ECO:0000256" key="1">
    <source>
        <dbReference type="ARBA" id="ARBA00006484"/>
    </source>
</evidence>
<dbReference type="AlphaFoldDB" id="A0A1H7MJY1"/>
<accession>A0A1H7MJY1</accession>
<dbReference type="GO" id="GO:0016616">
    <property type="term" value="F:oxidoreductase activity, acting on the CH-OH group of donors, NAD or NADP as acceptor"/>
    <property type="evidence" value="ECO:0007669"/>
    <property type="project" value="TreeGrafter"/>
</dbReference>
<protein>
    <submittedName>
        <fullName evidence="2">NAD(P)-dependent dehydrogenase, short-chain alcohol dehydrogenase family</fullName>
    </submittedName>
</protein>
<gene>
    <name evidence="2" type="ORF">SAMN05421740_103531</name>
</gene>
<comment type="similarity">
    <text evidence="1">Belongs to the short-chain dehydrogenases/reductases (SDR) family.</text>
</comment>
<dbReference type="InterPro" id="IPR036291">
    <property type="entry name" value="NAD(P)-bd_dom_sf"/>
</dbReference>
<dbReference type="OrthoDB" id="9803333at2"/>
<organism evidence="2 3">
    <name type="scientific">Parapedobacter koreensis</name>
    <dbReference type="NCBI Taxonomy" id="332977"/>
    <lineage>
        <taxon>Bacteria</taxon>
        <taxon>Pseudomonadati</taxon>
        <taxon>Bacteroidota</taxon>
        <taxon>Sphingobacteriia</taxon>
        <taxon>Sphingobacteriales</taxon>
        <taxon>Sphingobacteriaceae</taxon>
        <taxon>Parapedobacter</taxon>
    </lineage>
</organism>
<dbReference type="RefSeq" id="WP_090605095.1">
    <property type="nucleotide sequence ID" value="NZ_FNZR01000003.1"/>
</dbReference>
<evidence type="ECO:0000313" key="2">
    <source>
        <dbReference type="EMBL" id="SEL10985.1"/>
    </source>
</evidence>
<dbReference type="EMBL" id="FNZR01000003">
    <property type="protein sequence ID" value="SEL10985.1"/>
    <property type="molecule type" value="Genomic_DNA"/>
</dbReference>
<dbReference type="Gene3D" id="3.40.50.720">
    <property type="entry name" value="NAD(P)-binding Rossmann-like Domain"/>
    <property type="match status" value="1"/>
</dbReference>
<dbReference type="PANTHER" id="PTHR42760">
    <property type="entry name" value="SHORT-CHAIN DEHYDROGENASES/REDUCTASES FAMILY MEMBER"/>
    <property type="match status" value="1"/>
</dbReference>
<dbReference type="NCBIfam" id="NF005559">
    <property type="entry name" value="PRK07231.1"/>
    <property type="match status" value="1"/>
</dbReference>
<sequence length="250" mass="27176">MSKKLENKIALITGGHSGIGLSTAKRFVDEGAYVFIAGRRQDELEKARNYIGHSVTTIQADVTKAEDLNTIFQTIKKEKNSLDVLVASAGIIERVLMEHATPEHFDRIFDVNVKAPYFLIQKILPLLREGSSIVLVSSTAHLIGVPEHSVYSASKAALRSFSRTLAAELKDLKIRVNNLSPGPVDTPIFDGQATTREEVQALKDAYAQWIPMGRIGNPEELAAAALFLASDESSFSTGIDLVADGGQTQL</sequence>
<dbReference type="SUPFAM" id="SSF51735">
    <property type="entry name" value="NAD(P)-binding Rossmann-fold domains"/>
    <property type="match status" value="1"/>
</dbReference>
<dbReference type="Pfam" id="PF13561">
    <property type="entry name" value="adh_short_C2"/>
    <property type="match status" value="1"/>
</dbReference>
<dbReference type="PROSITE" id="PS00061">
    <property type="entry name" value="ADH_SHORT"/>
    <property type="match status" value="1"/>
</dbReference>
<reference evidence="3" key="1">
    <citation type="submission" date="2016-10" db="EMBL/GenBank/DDBJ databases">
        <authorList>
            <person name="Varghese N."/>
            <person name="Submissions S."/>
        </authorList>
    </citation>
    <scope>NUCLEOTIDE SEQUENCE [LARGE SCALE GENOMIC DNA]</scope>
    <source>
        <strain evidence="3">Jip14</strain>
    </source>
</reference>
<dbReference type="InterPro" id="IPR002347">
    <property type="entry name" value="SDR_fam"/>
</dbReference>
<dbReference type="PRINTS" id="PR00080">
    <property type="entry name" value="SDRFAMILY"/>
</dbReference>
<dbReference type="InterPro" id="IPR020904">
    <property type="entry name" value="Sc_DH/Rdtase_CS"/>
</dbReference>
<dbReference type="STRING" id="332977.SAMN05421740_103531"/>
<dbReference type="CDD" id="cd05233">
    <property type="entry name" value="SDR_c"/>
    <property type="match status" value="1"/>
</dbReference>